<evidence type="ECO:0000256" key="1">
    <source>
        <dbReference type="SAM" id="MobiDB-lite"/>
    </source>
</evidence>
<dbReference type="EMBL" id="CAMXCT010000605">
    <property type="protein sequence ID" value="CAI3981038.1"/>
    <property type="molecule type" value="Genomic_DNA"/>
</dbReference>
<organism evidence="2">
    <name type="scientific">Cladocopium goreaui</name>
    <dbReference type="NCBI Taxonomy" id="2562237"/>
    <lineage>
        <taxon>Eukaryota</taxon>
        <taxon>Sar</taxon>
        <taxon>Alveolata</taxon>
        <taxon>Dinophyceae</taxon>
        <taxon>Suessiales</taxon>
        <taxon>Symbiodiniaceae</taxon>
        <taxon>Cladocopium</taxon>
    </lineage>
</organism>
<dbReference type="EMBL" id="CAMXCT020000605">
    <property type="protein sequence ID" value="CAL1134413.1"/>
    <property type="molecule type" value="Genomic_DNA"/>
</dbReference>
<feature type="region of interest" description="Disordered" evidence="1">
    <location>
        <begin position="187"/>
        <end position="214"/>
    </location>
</feature>
<gene>
    <name evidence="2" type="ORF">C1SCF055_LOCUS8867</name>
</gene>
<dbReference type="EMBL" id="CAMXCT030000605">
    <property type="protein sequence ID" value="CAL4768350.1"/>
    <property type="molecule type" value="Genomic_DNA"/>
</dbReference>
<sequence>MAANDRTLPNLDRLLQQVTYLFERSKVNLGTKRGDRIYQDPVLLSLCKDLGAEVPGDDDSAIAPPPTVSPANVAPHLPPPTEIPLPGPAEPIQLAEKPSHAVSGGSSEEKELEAMVDEISAALTSLGMNEGERNPQAATEPVREPAGKGQLTLKDMKAAVWLPRLPKKRELEGTPNVAVLDNHGVLRPVANPHSKPAAPPIPHEPSEDRGLSSEENTLIDVSDDDSEDDDLATTSALRHKLEDMMMQLEESLDDVDVATVLYQQDLPLQAASAGDSATYVTESLPFGTDQLETQLVMPSEEFINTHEMKTMLAREDLAEVPQQEVLSVETSGEMVEAGHCKEVAPEENGQHPDVPSHPTVTRRAQFTVKQKIKEERAAVSWSVYWKTNGVGVLLNPEYIEGYEHAADQTKPVKKKDWKHTTHFGAGYCTQCNLILANKWVEKLWDNATEEWYLRPKHETMQQYDKPLMARKRKWTAALRRAVDESFFIGLPGLELEYCEFFAGAAKVFEEVKGAAYPSTAIDIEYMKNAAHEGRTNPFDFMTPCGFGIAVWLISQCRPKNFFILLATVCSSWIHINAGTSRRSMLLPEGRQDLPYIQLANGMASRTLWGHIHARLHGLGYHHEKGNPQNSYIYNF</sequence>
<protein>
    <submittedName>
        <fullName evidence="2">Uncharacterized protein</fullName>
    </submittedName>
</protein>
<keyword evidence="4" id="KW-1185">Reference proteome</keyword>
<evidence type="ECO:0000313" key="3">
    <source>
        <dbReference type="EMBL" id="CAL4768350.1"/>
    </source>
</evidence>
<proteinExistence type="predicted"/>
<feature type="compositionally biased region" description="Pro residues" evidence="1">
    <location>
        <begin position="76"/>
        <end position="89"/>
    </location>
</feature>
<reference evidence="3 4" key="2">
    <citation type="submission" date="2024-05" db="EMBL/GenBank/DDBJ databases">
        <authorList>
            <person name="Chen Y."/>
            <person name="Shah S."/>
            <person name="Dougan E. K."/>
            <person name="Thang M."/>
            <person name="Chan C."/>
        </authorList>
    </citation>
    <scope>NUCLEOTIDE SEQUENCE [LARGE SCALE GENOMIC DNA]</scope>
</reference>
<comment type="caution">
    <text evidence="2">The sequence shown here is derived from an EMBL/GenBank/DDBJ whole genome shotgun (WGS) entry which is preliminary data.</text>
</comment>
<name>A0A9P1BZ34_9DINO</name>
<feature type="region of interest" description="Disordered" evidence="1">
    <location>
        <begin position="55"/>
        <end position="111"/>
    </location>
</feature>
<evidence type="ECO:0000313" key="2">
    <source>
        <dbReference type="EMBL" id="CAI3981038.1"/>
    </source>
</evidence>
<dbReference type="Proteomes" id="UP001152797">
    <property type="component" value="Unassembled WGS sequence"/>
</dbReference>
<dbReference type="AlphaFoldDB" id="A0A9P1BZ34"/>
<reference evidence="2" key="1">
    <citation type="submission" date="2022-10" db="EMBL/GenBank/DDBJ databases">
        <authorList>
            <person name="Chen Y."/>
            <person name="Dougan E. K."/>
            <person name="Chan C."/>
            <person name="Rhodes N."/>
            <person name="Thang M."/>
        </authorList>
    </citation>
    <scope>NUCLEOTIDE SEQUENCE</scope>
</reference>
<evidence type="ECO:0000313" key="4">
    <source>
        <dbReference type="Proteomes" id="UP001152797"/>
    </source>
</evidence>
<feature type="region of interest" description="Disordered" evidence="1">
    <location>
        <begin position="126"/>
        <end position="148"/>
    </location>
</feature>
<accession>A0A9P1BZ34</accession>